<comment type="caution">
    <text evidence="11">The sequence shown here is derived from an EMBL/GenBank/DDBJ whole genome shotgun (WGS) entry which is preliminary data.</text>
</comment>
<keyword evidence="5" id="KW-0479">Metal-binding</keyword>
<keyword evidence="3" id="KW-0349">Heme</keyword>
<evidence type="ECO:0000313" key="12">
    <source>
        <dbReference type="Proteomes" id="UP000886520"/>
    </source>
</evidence>
<dbReference type="Gene3D" id="1.10.630.10">
    <property type="entry name" value="Cytochrome P450"/>
    <property type="match status" value="1"/>
</dbReference>
<evidence type="ECO:0000256" key="9">
    <source>
        <dbReference type="ARBA" id="ARBA00023033"/>
    </source>
</evidence>
<comment type="subcellular location">
    <subcellularLocation>
        <location evidence="1">Membrane</location>
    </subcellularLocation>
</comment>
<gene>
    <name evidence="11" type="ORF">GOP47_0023352</name>
</gene>
<evidence type="ECO:0000256" key="3">
    <source>
        <dbReference type="ARBA" id="ARBA00022617"/>
    </source>
</evidence>
<keyword evidence="7" id="KW-0560">Oxidoreductase</keyword>
<dbReference type="PANTHER" id="PTHR24282">
    <property type="entry name" value="CYTOCHROME P450 FAMILY MEMBER"/>
    <property type="match status" value="1"/>
</dbReference>
<dbReference type="Gene3D" id="1.20.120.990">
    <property type="entry name" value="Glycosyltransferase family 88, C-terminal domain"/>
    <property type="match status" value="1"/>
</dbReference>
<dbReference type="GO" id="GO:0004497">
    <property type="term" value="F:monooxygenase activity"/>
    <property type="evidence" value="ECO:0007669"/>
    <property type="project" value="UniProtKB-KW"/>
</dbReference>
<comment type="similarity">
    <text evidence="2">Belongs to the cytochrome P450 family.</text>
</comment>
<dbReference type="InterPro" id="IPR036396">
    <property type="entry name" value="Cyt_P450_sf"/>
</dbReference>
<sequence length="216" mass="24098">MATCKTSLLSPQRPAPSPCPKLHMWWSLASCRTCTSGGKLMVSTLPTGLALNLDTFLKSQSSALSTKSGHFRKPSGRPDTEDFIEGGLVALDGEKWAQHRRILNPAFFLDKLKAMAPTMGGLTVEMGFPRGKKRSFGSSFAEGKLVFEMQHKQQELISKLITTFYIPGSRFIPTTQNRFRNSLRYRIHEVLGQIIQKRIELGDSCTVTVMVMICWA</sequence>
<evidence type="ECO:0000256" key="5">
    <source>
        <dbReference type="ARBA" id="ARBA00022723"/>
    </source>
</evidence>
<keyword evidence="8" id="KW-0408">Iron</keyword>
<proteinExistence type="inferred from homology"/>
<organism evidence="11 12">
    <name type="scientific">Adiantum capillus-veneris</name>
    <name type="common">Maidenhair fern</name>
    <dbReference type="NCBI Taxonomy" id="13818"/>
    <lineage>
        <taxon>Eukaryota</taxon>
        <taxon>Viridiplantae</taxon>
        <taxon>Streptophyta</taxon>
        <taxon>Embryophyta</taxon>
        <taxon>Tracheophyta</taxon>
        <taxon>Polypodiopsida</taxon>
        <taxon>Polypodiidae</taxon>
        <taxon>Polypodiales</taxon>
        <taxon>Pteridineae</taxon>
        <taxon>Pteridaceae</taxon>
        <taxon>Vittarioideae</taxon>
        <taxon>Adiantum</taxon>
    </lineage>
</organism>
<dbReference type="Proteomes" id="UP000886520">
    <property type="component" value="Chromosome 23"/>
</dbReference>
<dbReference type="SUPFAM" id="SSF48264">
    <property type="entry name" value="Cytochrome P450"/>
    <property type="match status" value="1"/>
</dbReference>
<accession>A0A9D4Z522</accession>
<evidence type="ECO:0000256" key="1">
    <source>
        <dbReference type="ARBA" id="ARBA00004370"/>
    </source>
</evidence>
<dbReference type="GO" id="GO:0016020">
    <property type="term" value="C:membrane"/>
    <property type="evidence" value="ECO:0007669"/>
    <property type="project" value="UniProtKB-SubCell"/>
</dbReference>
<dbReference type="PANTHER" id="PTHR24282:SF211">
    <property type="entry name" value="CYTOCHROME P450-RELATED"/>
    <property type="match status" value="1"/>
</dbReference>
<evidence type="ECO:0000256" key="10">
    <source>
        <dbReference type="ARBA" id="ARBA00023136"/>
    </source>
</evidence>
<evidence type="ECO:0000256" key="4">
    <source>
        <dbReference type="ARBA" id="ARBA00022692"/>
    </source>
</evidence>
<keyword evidence="10" id="KW-0472">Membrane</keyword>
<reference evidence="11" key="1">
    <citation type="submission" date="2021-01" db="EMBL/GenBank/DDBJ databases">
        <title>Adiantum capillus-veneris genome.</title>
        <authorList>
            <person name="Fang Y."/>
            <person name="Liao Q."/>
        </authorList>
    </citation>
    <scope>NUCLEOTIDE SEQUENCE</scope>
    <source>
        <strain evidence="11">H3</strain>
        <tissue evidence="11">Leaf</tissue>
    </source>
</reference>
<dbReference type="AlphaFoldDB" id="A0A9D4Z522"/>
<evidence type="ECO:0000256" key="7">
    <source>
        <dbReference type="ARBA" id="ARBA00023002"/>
    </source>
</evidence>
<dbReference type="GO" id="GO:0016705">
    <property type="term" value="F:oxidoreductase activity, acting on paired donors, with incorporation or reduction of molecular oxygen"/>
    <property type="evidence" value="ECO:0007669"/>
    <property type="project" value="InterPro"/>
</dbReference>
<keyword evidence="9" id="KW-0503">Monooxygenase</keyword>
<evidence type="ECO:0000313" key="11">
    <source>
        <dbReference type="EMBL" id="KAI5060847.1"/>
    </source>
</evidence>
<dbReference type="GO" id="GO:0005506">
    <property type="term" value="F:iron ion binding"/>
    <property type="evidence" value="ECO:0007669"/>
    <property type="project" value="InterPro"/>
</dbReference>
<dbReference type="InterPro" id="IPR050665">
    <property type="entry name" value="Cytochrome_P450_Monooxygen"/>
</dbReference>
<dbReference type="OrthoDB" id="1470350at2759"/>
<keyword evidence="4" id="KW-0812">Transmembrane</keyword>
<dbReference type="GO" id="GO:0020037">
    <property type="term" value="F:heme binding"/>
    <property type="evidence" value="ECO:0007669"/>
    <property type="project" value="InterPro"/>
</dbReference>
<evidence type="ECO:0000256" key="8">
    <source>
        <dbReference type="ARBA" id="ARBA00023004"/>
    </source>
</evidence>
<keyword evidence="12" id="KW-1185">Reference proteome</keyword>
<evidence type="ECO:0000256" key="2">
    <source>
        <dbReference type="ARBA" id="ARBA00010617"/>
    </source>
</evidence>
<dbReference type="EMBL" id="JABFUD020000023">
    <property type="protein sequence ID" value="KAI5060847.1"/>
    <property type="molecule type" value="Genomic_DNA"/>
</dbReference>
<evidence type="ECO:0000256" key="6">
    <source>
        <dbReference type="ARBA" id="ARBA00022989"/>
    </source>
</evidence>
<name>A0A9D4Z522_ADICA</name>
<keyword evidence="6" id="KW-1133">Transmembrane helix</keyword>
<protein>
    <recommendedName>
        <fullName evidence="13">Cytochrome P450</fullName>
    </recommendedName>
</protein>
<evidence type="ECO:0008006" key="13">
    <source>
        <dbReference type="Google" id="ProtNLM"/>
    </source>
</evidence>